<dbReference type="RefSeq" id="WP_408336561.1">
    <property type="nucleotide sequence ID" value="NZ_JAQQCF010000010.1"/>
</dbReference>
<keyword evidence="3" id="KW-1185">Reference proteome</keyword>
<feature type="region of interest" description="Disordered" evidence="1">
    <location>
        <begin position="137"/>
        <end position="160"/>
    </location>
</feature>
<gene>
    <name evidence="2" type="ORF">PQQ63_13625</name>
</gene>
<comment type="caution">
    <text evidence="2">The sequence shown here is derived from an EMBL/GenBank/DDBJ whole genome shotgun (WGS) entry which is preliminary data.</text>
</comment>
<evidence type="ECO:0008006" key="4">
    <source>
        <dbReference type="Google" id="ProtNLM"/>
    </source>
</evidence>
<organism evidence="2 3">
    <name type="scientific">Paraburkholderia metrosideri</name>
    <dbReference type="NCBI Taxonomy" id="580937"/>
    <lineage>
        <taxon>Bacteria</taxon>
        <taxon>Pseudomonadati</taxon>
        <taxon>Pseudomonadota</taxon>
        <taxon>Betaproteobacteria</taxon>
        <taxon>Burkholderiales</taxon>
        <taxon>Burkholderiaceae</taxon>
        <taxon>Paraburkholderia</taxon>
    </lineage>
</organism>
<protein>
    <recommendedName>
        <fullName evidence="4">DUF4148 domain-containing protein</fullName>
    </recommendedName>
</protein>
<feature type="region of interest" description="Disordered" evidence="1">
    <location>
        <begin position="288"/>
        <end position="313"/>
    </location>
</feature>
<dbReference type="EMBL" id="JAQQCF010000010">
    <property type="protein sequence ID" value="MFM0637734.1"/>
    <property type="molecule type" value="Genomic_DNA"/>
</dbReference>
<feature type="region of interest" description="Disordered" evidence="1">
    <location>
        <begin position="219"/>
        <end position="256"/>
    </location>
</feature>
<proteinExistence type="predicted"/>
<dbReference type="Proteomes" id="UP001629432">
    <property type="component" value="Unassembled WGS sequence"/>
</dbReference>
<name>A0ABW9DT00_9BURK</name>
<evidence type="ECO:0000313" key="3">
    <source>
        <dbReference type="Proteomes" id="UP001629432"/>
    </source>
</evidence>
<feature type="compositionally biased region" description="Low complexity" evidence="1">
    <location>
        <begin position="247"/>
        <end position="256"/>
    </location>
</feature>
<accession>A0ABW9DT00</accession>
<feature type="compositionally biased region" description="Low complexity" evidence="1">
    <location>
        <begin position="138"/>
        <end position="150"/>
    </location>
</feature>
<evidence type="ECO:0000256" key="1">
    <source>
        <dbReference type="SAM" id="MobiDB-lite"/>
    </source>
</evidence>
<sequence>MVSEPRKIVLTSLFVCAVAIAAYISQSDKSWLSADEFGLEHDNASAYSTRGDTMSGSVSSGPVVARGDSATAIAGDLRAARNSLQRNDLVAAQAQLDAVRPAHRNDDQVLALQREVAARAQQAPVATHAEALVRQGWKSARLSSPSSGKSGRSHDRAAAMHEHSNRAFSSYVKTRHVPETVVAAVGTGSTASGRTRANGAPGVATNAVSSAPAAVMVGSNTASAPAESQATQPTSPPPAQQAELSAQAVPVQSSPQLVPPAGAVLKSEGGPKTRAQVRAEIARARADGSLPAFGNPDPAGPGGAPSLTGAHRL</sequence>
<evidence type="ECO:0000313" key="2">
    <source>
        <dbReference type="EMBL" id="MFM0637734.1"/>
    </source>
</evidence>
<reference evidence="2 3" key="1">
    <citation type="journal article" date="2024" name="Chem. Sci.">
        <title>Discovery of megapolipeptins by genome mining of a Burkholderiales bacteria collection.</title>
        <authorList>
            <person name="Paulo B.S."/>
            <person name="Recchia M.J.J."/>
            <person name="Lee S."/>
            <person name="Fergusson C.H."/>
            <person name="Romanowski S.B."/>
            <person name="Hernandez A."/>
            <person name="Krull N."/>
            <person name="Liu D.Y."/>
            <person name="Cavanagh H."/>
            <person name="Bos A."/>
            <person name="Gray C.A."/>
            <person name="Murphy B.T."/>
            <person name="Linington R.G."/>
            <person name="Eustaquio A.S."/>
        </authorList>
    </citation>
    <scope>NUCLEOTIDE SEQUENCE [LARGE SCALE GENOMIC DNA]</scope>
    <source>
        <strain evidence="2 3">RL17-338-BIC-A</strain>
    </source>
</reference>